<dbReference type="GO" id="GO:0004016">
    <property type="term" value="F:adenylate cyclase activity"/>
    <property type="evidence" value="ECO:0007669"/>
    <property type="project" value="UniProtKB-ARBA"/>
</dbReference>
<organism evidence="3 4">
    <name type="scientific">Novosphingobium aromaticivorans (strain ATCC 700278 / DSM 12444 / CCUG 56034 / CIP 105152 / NBRC 16084 / F199)</name>
    <dbReference type="NCBI Taxonomy" id="279238"/>
    <lineage>
        <taxon>Bacteria</taxon>
        <taxon>Pseudomonadati</taxon>
        <taxon>Pseudomonadota</taxon>
        <taxon>Alphaproteobacteria</taxon>
        <taxon>Sphingomonadales</taxon>
        <taxon>Sphingomonadaceae</taxon>
        <taxon>Novosphingobium</taxon>
    </lineage>
</organism>
<dbReference type="Pfam" id="PF05226">
    <property type="entry name" value="CHASE2"/>
    <property type="match status" value="1"/>
</dbReference>
<gene>
    <name evidence="3" type="ordered locus">Saro_2386</name>
</gene>
<feature type="domain" description="Guanylate cyclase" evidence="2">
    <location>
        <begin position="441"/>
        <end position="573"/>
    </location>
</feature>
<dbReference type="PROSITE" id="PS50125">
    <property type="entry name" value="GUANYLATE_CYCLASE_2"/>
    <property type="match status" value="1"/>
</dbReference>
<keyword evidence="4" id="KW-1185">Reference proteome</keyword>
<dbReference type="SUPFAM" id="SSF55073">
    <property type="entry name" value="Nucleotide cyclase"/>
    <property type="match status" value="1"/>
</dbReference>
<dbReference type="PANTHER" id="PTHR43081">
    <property type="entry name" value="ADENYLATE CYCLASE, TERMINAL-DIFFERENTIATION SPECIFIC-RELATED"/>
    <property type="match status" value="1"/>
</dbReference>
<dbReference type="SMART" id="SM00044">
    <property type="entry name" value="CYCc"/>
    <property type="match status" value="1"/>
</dbReference>
<dbReference type="HOGENOM" id="CLU_000445_85_1_5"/>
<dbReference type="eggNOG" id="COG2114">
    <property type="taxonomic scope" value="Bacteria"/>
</dbReference>
<dbReference type="Proteomes" id="UP000009134">
    <property type="component" value="Chromosome"/>
</dbReference>
<keyword evidence="1" id="KW-1133">Transmembrane helix</keyword>
<keyword evidence="1" id="KW-0472">Membrane</keyword>
<dbReference type="eggNOG" id="COG4252">
    <property type="taxonomic scope" value="Bacteria"/>
</dbReference>
<dbReference type="SMART" id="SM01080">
    <property type="entry name" value="CHASE2"/>
    <property type="match status" value="1"/>
</dbReference>
<dbReference type="KEGG" id="nar:Saro_2386"/>
<dbReference type="RefSeq" id="WP_011446028.1">
    <property type="nucleotide sequence ID" value="NC_007794.1"/>
</dbReference>
<feature type="transmembrane region" description="Helical" evidence="1">
    <location>
        <begin position="379"/>
        <end position="397"/>
    </location>
</feature>
<feature type="transmembrane region" description="Helical" evidence="1">
    <location>
        <begin position="347"/>
        <end position="367"/>
    </location>
</feature>
<dbReference type="InterPro" id="IPR001054">
    <property type="entry name" value="A/G_cyclase"/>
</dbReference>
<dbReference type="PANTHER" id="PTHR43081:SF1">
    <property type="entry name" value="ADENYLATE CYCLASE, TERMINAL-DIFFERENTIATION SPECIFIC"/>
    <property type="match status" value="1"/>
</dbReference>
<dbReference type="GO" id="GO:0009190">
    <property type="term" value="P:cyclic nucleotide biosynthetic process"/>
    <property type="evidence" value="ECO:0007669"/>
    <property type="project" value="InterPro"/>
</dbReference>
<dbReference type="InterPro" id="IPR050697">
    <property type="entry name" value="Adenylyl/Guanylyl_Cyclase_3/4"/>
</dbReference>
<feature type="transmembrane region" description="Helical" evidence="1">
    <location>
        <begin position="323"/>
        <end position="341"/>
    </location>
</feature>
<evidence type="ECO:0000313" key="4">
    <source>
        <dbReference type="Proteomes" id="UP000009134"/>
    </source>
</evidence>
<dbReference type="InterPro" id="IPR029787">
    <property type="entry name" value="Nucleotide_cyclase"/>
</dbReference>
<evidence type="ECO:0000313" key="3">
    <source>
        <dbReference type="EMBL" id="ABD26822.1"/>
    </source>
</evidence>
<dbReference type="Gene3D" id="3.30.70.1230">
    <property type="entry name" value="Nucleotide cyclase"/>
    <property type="match status" value="1"/>
</dbReference>
<dbReference type="Pfam" id="PF00211">
    <property type="entry name" value="Guanylate_cyc"/>
    <property type="match status" value="1"/>
</dbReference>
<evidence type="ECO:0000259" key="2">
    <source>
        <dbReference type="PROSITE" id="PS50125"/>
    </source>
</evidence>
<dbReference type="CDD" id="cd07302">
    <property type="entry name" value="CHD"/>
    <property type="match status" value="1"/>
</dbReference>
<feature type="transmembrane region" description="Helical" evidence="1">
    <location>
        <begin position="27"/>
        <end position="45"/>
    </location>
</feature>
<keyword evidence="1" id="KW-0812">Transmembrane</keyword>
<accession>Q2G5Q1</accession>
<sequence length="681" mass="74093">MPQNRRDASQGASEIGRSARRSLSQLGWQRTAIALLLLALALFIAMRSWQLPLLRDAEAALYDIRAANFAPPTDTDKRITLVVYTADTNRATGQISPVDRTILAKALTQIDQLGAKGVGIDVLFDSPQDDDELLRASLKAMKTPVFLAYADNRTNPEAITYEQEQDLKAFMASAQTSMVKPASILLETDADGVARRWPRQYSGLPPLLSLALTNAGPDADGRFATYTGPIRYRVPTASDRPVFDKIPIDLLADPETAPLVADAVKGRYVLIGGDFSDFDQFDTPFTRTGNPVTGETRMIGVEVHASMLAQLLDKAWKAPPASWAKVLAAVLVVALGAATAAAQVRTWLLAVAVIAQFALFLAVPFLVERAGYDTLDLPATGWLIGWAIAFTAVSSGLRAINAAQREFAQGALGKYLPRSVAAEIMRNPERLSLHGEKREIFCLFSDLEGFTKLTHAVEPEMIARLLNDYLDRLSAVVLQYGGTLDKFVGDAVVAFWGAPIAYPDDGERAVKAAYAMYLAGEEFRKSVPEGVPKIGRTRVGLHYGEAVVGNFGGEGRIQYTALGDAMNTAARLEGANKPLDTKVLVSREAAERSGLDWFRPMGTVTLRGRRTPVEIFEPVPDLEAEWRGLAVEALSAHEAGEADRVQALTDKILESAHNDDAMMNLIQRLRQTHKGESYVLG</sequence>
<dbReference type="AlphaFoldDB" id="Q2G5Q1"/>
<protein>
    <submittedName>
        <fullName evidence="3">Adenylate/guanylate cyclase</fullName>
    </submittedName>
</protein>
<dbReference type="STRING" id="279238.Saro_2386"/>
<dbReference type="GO" id="GO:0035556">
    <property type="term" value="P:intracellular signal transduction"/>
    <property type="evidence" value="ECO:0007669"/>
    <property type="project" value="InterPro"/>
</dbReference>
<proteinExistence type="predicted"/>
<evidence type="ECO:0000256" key="1">
    <source>
        <dbReference type="SAM" id="Phobius"/>
    </source>
</evidence>
<dbReference type="InterPro" id="IPR007890">
    <property type="entry name" value="CHASE2"/>
</dbReference>
<dbReference type="EMBL" id="CP000248">
    <property type="protein sequence ID" value="ABD26822.1"/>
    <property type="molecule type" value="Genomic_DNA"/>
</dbReference>
<name>Q2G5Q1_NOVAD</name>
<reference evidence="4" key="1">
    <citation type="submission" date="2006-01" db="EMBL/GenBank/DDBJ databases">
        <title>Complete sequence of Novosphingobium aromaticivorans DSM 12444.</title>
        <authorList>
            <consortium name="US DOE Joint Genome Institute"/>
            <person name="Copeland A."/>
            <person name="Lucas S."/>
            <person name="Lapidus A."/>
            <person name="Barry K."/>
            <person name="Detter J.C."/>
            <person name="Glavina T."/>
            <person name="Hammon N."/>
            <person name="Israni S."/>
            <person name="Pitluck S."/>
            <person name="Chain P."/>
            <person name="Malfatti S."/>
            <person name="Shin M."/>
            <person name="Vergez L."/>
            <person name="Schmutz J."/>
            <person name="Larimer F."/>
            <person name="Land M."/>
            <person name="Kyrpides N."/>
            <person name="Ivanova N."/>
            <person name="Fredrickson J."/>
            <person name="Balkwill D."/>
            <person name="Romine M.F."/>
            <person name="Richardson P."/>
        </authorList>
    </citation>
    <scope>NUCLEOTIDE SEQUENCE [LARGE SCALE GENOMIC DNA]</scope>
    <source>
        <strain evidence="4">ATCC 700278 / DSM 12444 / CCUG 56034 / CIP 105152 / NBRC 16084 / F199</strain>
    </source>
</reference>